<sequence>MLVAVGRTEKPPLAVEWIWGGDTPAFASIGSDGLLLWTLQDSFLEQRSVPLSDREPGLPCTALTVDPSGVLLVAEAPEKATASGSNSESHTRVWHIEVADGEEGVSASMVQVAVIPGSSTVTGMAASEHHALVGTDQGTLIRFSLSAEPGMSDVVVATSASTIWFVGMQALAVSPGVGASLAAAGWRDRFVVFPAPWDDPSCTAIAEYDVPLRDGDHELDGDRNSLSPDVPALLAFVGSGTKLLTYSSPLLLGAVLVFDYRLSAVVRRVRIPQMVRSLALSPDGELLLLGTMKRGAFMVHLASGNTEFLDGHTQGPVTAVAFSSDGRYAVTAASSVLMMWDAPTLLRKLKPPPPPPPPRTVWDV</sequence>
<dbReference type="STRING" id="33097.A0A150GRE5"/>
<dbReference type="AlphaFoldDB" id="A0A150GRE5"/>
<dbReference type="OrthoDB" id="6252103at2759"/>
<dbReference type="InterPro" id="IPR011047">
    <property type="entry name" value="Quinoprotein_ADH-like_sf"/>
</dbReference>
<proteinExistence type="predicted"/>
<dbReference type="InterPro" id="IPR001680">
    <property type="entry name" value="WD40_rpt"/>
</dbReference>
<evidence type="ECO:0008006" key="3">
    <source>
        <dbReference type="Google" id="ProtNLM"/>
    </source>
</evidence>
<dbReference type="EMBL" id="LSYV01000012">
    <property type="protein sequence ID" value="KXZ51900.1"/>
    <property type="molecule type" value="Genomic_DNA"/>
</dbReference>
<dbReference type="SUPFAM" id="SSF50998">
    <property type="entry name" value="Quinoprotein alcohol dehydrogenase-like"/>
    <property type="match status" value="1"/>
</dbReference>
<name>A0A150GRE5_GONPE</name>
<dbReference type="Gene3D" id="2.130.10.10">
    <property type="entry name" value="YVTN repeat-like/Quinoprotein amine dehydrogenase"/>
    <property type="match status" value="1"/>
</dbReference>
<dbReference type="InterPro" id="IPR015943">
    <property type="entry name" value="WD40/YVTN_repeat-like_dom_sf"/>
</dbReference>
<dbReference type="Proteomes" id="UP000075714">
    <property type="component" value="Unassembled WGS sequence"/>
</dbReference>
<comment type="caution">
    <text evidence="1">The sequence shown here is derived from an EMBL/GenBank/DDBJ whole genome shotgun (WGS) entry which is preliminary data.</text>
</comment>
<organism evidence="1 2">
    <name type="scientific">Gonium pectorale</name>
    <name type="common">Green alga</name>
    <dbReference type="NCBI Taxonomy" id="33097"/>
    <lineage>
        <taxon>Eukaryota</taxon>
        <taxon>Viridiplantae</taxon>
        <taxon>Chlorophyta</taxon>
        <taxon>core chlorophytes</taxon>
        <taxon>Chlorophyceae</taxon>
        <taxon>CS clade</taxon>
        <taxon>Chlamydomonadales</taxon>
        <taxon>Volvocaceae</taxon>
        <taxon>Gonium</taxon>
    </lineage>
</organism>
<dbReference type="Pfam" id="PF00400">
    <property type="entry name" value="WD40"/>
    <property type="match status" value="1"/>
</dbReference>
<reference evidence="2" key="1">
    <citation type="journal article" date="2016" name="Nat. Commun.">
        <title>The Gonium pectorale genome demonstrates co-option of cell cycle regulation during the evolution of multicellularity.</title>
        <authorList>
            <person name="Hanschen E.R."/>
            <person name="Marriage T.N."/>
            <person name="Ferris P.J."/>
            <person name="Hamaji T."/>
            <person name="Toyoda A."/>
            <person name="Fujiyama A."/>
            <person name="Neme R."/>
            <person name="Noguchi H."/>
            <person name="Minakuchi Y."/>
            <person name="Suzuki M."/>
            <person name="Kawai-Toyooka H."/>
            <person name="Smith D.R."/>
            <person name="Sparks H."/>
            <person name="Anderson J."/>
            <person name="Bakaric R."/>
            <person name="Luria V."/>
            <person name="Karger A."/>
            <person name="Kirschner M.W."/>
            <person name="Durand P.M."/>
            <person name="Michod R.E."/>
            <person name="Nozaki H."/>
            <person name="Olson B.J."/>
        </authorList>
    </citation>
    <scope>NUCLEOTIDE SEQUENCE [LARGE SCALE GENOMIC DNA]</scope>
    <source>
        <strain evidence="2">NIES-2863</strain>
    </source>
</reference>
<gene>
    <name evidence="1" type="ORF">GPECTOR_11g333</name>
</gene>
<evidence type="ECO:0000313" key="2">
    <source>
        <dbReference type="Proteomes" id="UP000075714"/>
    </source>
</evidence>
<protein>
    <recommendedName>
        <fullName evidence="3">Anaphase-promoting complex subunit 4 WD40 domain-containing protein</fullName>
    </recommendedName>
</protein>
<accession>A0A150GRE5</accession>
<evidence type="ECO:0000313" key="1">
    <source>
        <dbReference type="EMBL" id="KXZ51900.1"/>
    </source>
</evidence>
<keyword evidence="2" id="KW-1185">Reference proteome</keyword>